<proteinExistence type="predicted"/>
<accession>A0ABQ9ZHZ3</accession>
<dbReference type="Proteomes" id="UP001234178">
    <property type="component" value="Unassembled WGS sequence"/>
</dbReference>
<evidence type="ECO:0000313" key="3">
    <source>
        <dbReference type="Proteomes" id="UP001234178"/>
    </source>
</evidence>
<evidence type="ECO:0000256" key="1">
    <source>
        <dbReference type="SAM" id="MobiDB-lite"/>
    </source>
</evidence>
<sequence length="129" mass="14795">MDLIFVHNWICFAVYRTNHALEKHCISIWSCLCTGLVWSHVPIQGRFLGTEEDAGQRGPSPWMPRRVHTIVEEDYGLRASSKIVEEDLRIAGGASRSSPWILERARSCTEEDQGHRGSSLEQRDWRPGY</sequence>
<name>A0ABQ9ZHZ3_9CRUS</name>
<reference evidence="2 3" key="1">
    <citation type="journal article" date="2023" name="Nucleic Acids Res.">
        <title>The hologenome of Daphnia magna reveals possible DNA methylation and microbiome-mediated evolution of the host genome.</title>
        <authorList>
            <person name="Chaturvedi A."/>
            <person name="Li X."/>
            <person name="Dhandapani V."/>
            <person name="Marshall H."/>
            <person name="Kissane S."/>
            <person name="Cuenca-Cambronero M."/>
            <person name="Asole G."/>
            <person name="Calvet F."/>
            <person name="Ruiz-Romero M."/>
            <person name="Marangio P."/>
            <person name="Guigo R."/>
            <person name="Rago D."/>
            <person name="Mirbahai L."/>
            <person name="Eastwood N."/>
            <person name="Colbourne J.K."/>
            <person name="Zhou J."/>
            <person name="Mallon E."/>
            <person name="Orsini L."/>
        </authorList>
    </citation>
    <scope>NUCLEOTIDE SEQUENCE [LARGE SCALE GENOMIC DNA]</scope>
    <source>
        <strain evidence="2">LRV0_1</strain>
    </source>
</reference>
<feature type="compositionally biased region" description="Basic and acidic residues" evidence="1">
    <location>
        <begin position="106"/>
        <end position="115"/>
    </location>
</feature>
<dbReference type="EMBL" id="JAOYFB010000004">
    <property type="protein sequence ID" value="KAK4012530.1"/>
    <property type="molecule type" value="Genomic_DNA"/>
</dbReference>
<keyword evidence="3" id="KW-1185">Reference proteome</keyword>
<organism evidence="2 3">
    <name type="scientific">Daphnia magna</name>
    <dbReference type="NCBI Taxonomy" id="35525"/>
    <lineage>
        <taxon>Eukaryota</taxon>
        <taxon>Metazoa</taxon>
        <taxon>Ecdysozoa</taxon>
        <taxon>Arthropoda</taxon>
        <taxon>Crustacea</taxon>
        <taxon>Branchiopoda</taxon>
        <taxon>Diplostraca</taxon>
        <taxon>Cladocera</taxon>
        <taxon>Anomopoda</taxon>
        <taxon>Daphniidae</taxon>
        <taxon>Daphnia</taxon>
    </lineage>
</organism>
<feature type="region of interest" description="Disordered" evidence="1">
    <location>
        <begin position="106"/>
        <end position="129"/>
    </location>
</feature>
<protein>
    <submittedName>
        <fullName evidence="2">Uncharacterized protein</fullName>
    </submittedName>
</protein>
<comment type="caution">
    <text evidence="2">The sequence shown here is derived from an EMBL/GenBank/DDBJ whole genome shotgun (WGS) entry which is preliminary data.</text>
</comment>
<evidence type="ECO:0000313" key="2">
    <source>
        <dbReference type="EMBL" id="KAK4012530.1"/>
    </source>
</evidence>
<gene>
    <name evidence="2" type="ORF">OUZ56_024769</name>
</gene>